<evidence type="ECO:0000256" key="8">
    <source>
        <dbReference type="ARBA" id="ARBA00022989"/>
    </source>
</evidence>
<evidence type="ECO:0000256" key="7">
    <source>
        <dbReference type="ARBA" id="ARBA00022825"/>
    </source>
</evidence>
<dbReference type="PANTHER" id="PTHR42987:SF4">
    <property type="entry name" value="PROTEASE SOHB-RELATED"/>
    <property type="match status" value="1"/>
</dbReference>
<keyword evidence="3" id="KW-1003">Cell membrane</keyword>
<accession>A0A8J5XW61</accession>
<keyword evidence="9" id="KW-0472">Membrane</keyword>
<dbReference type="InterPro" id="IPR013703">
    <property type="entry name" value="Peptidase_S49_N_proteobac"/>
</dbReference>
<dbReference type="PANTHER" id="PTHR42987">
    <property type="entry name" value="PEPTIDASE S49"/>
    <property type="match status" value="1"/>
</dbReference>
<dbReference type="Gene3D" id="3.90.226.10">
    <property type="entry name" value="2-enoyl-CoA Hydratase, Chain A, domain 1"/>
    <property type="match status" value="1"/>
</dbReference>
<evidence type="ECO:0000259" key="12">
    <source>
        <dbReference type="Pfam" id="PF08496"/>
    </source>
</evidence>
<proteinExistence type="inferred from homology"/>
<keyword evidence="6" id="KW-0378">Hydrolase</keyword>
<dbReference type="Pfam" id="PF01343">
    <property type="entry name" value="Peptidase_S49"/>
    <property type="match status" value="1"/>
</dbReference>
<organism evidence="13 14">
    <name type="scientific">Diacronema lutheri</name>
    <name type="common">Unicellular marine alga</name>
    <name type="synonym">Monochrysis lutheri</name>
    <dbReference type="NCBI Taxonomy" id="2081491"/>
    <lineage>
        <taxon>Eukaryota</taxon>
        <taxon>Haptista</taxon>
        <taxon>Haptophyta</taxon>
        <taxon>Pavlovophyceae</taxon>
        <taxon>Pavlovales</taxon>
        <taxon>Pavlovaceae</taxon>
        <taxon>Diacronema</taxon>
    </lineage>
</organism>
<dbReference type="InterPro" id="IPR002142">
    <property type="entry name" value="Peptidase_S49"/>
</dbReference>
<evidence type="ECO:0000256" key="4">
    <source>
        <dbReference type="ARBA" id="ARBA00022670"/>
    </source>
</evidence>
<dbReference type="OrthoDB" id="45421at2759"/>
<dbReference type="Pfam" id="PF08496">
    <property type="entry name" value="Peptidase_S49_N"/>
    <property type="match status" value="1"/>
</dbReference>
<dbReference type="Gene3D" id="6.20.330.10">
    <property type="match status" value="1"/>
</dbReference>
<protein>
    <recommendedName>
        <fullName evidence="15">Peptidase S49 domain-containing protein</fullName>
    </recommendedName>
</protein>
<keyword evidence="5" id="KW-0812">Transmembrane</keyword>
<keyword evidence="4" id="KW-0645">Protease</keyword>
<evidence type="ECO:0000256" key="10">
    <source>
        <dbReference type="SAM" id="Coils"/>
    </source>
</evidence>
<keyword evidence="10" id="KW-0175">Coiled coil</keyword>
<evidence type="ECO:0000256" key="3">
    <source>
        <dbReference type="ARBA" id="ARBA00022475"/>
    </source>
</evidence>
<keyword evidence="14" id="KW-1185">Reference proteome</keyword>
<name>A0A8J5XW61_DIALT</name>
<comment type="subcellular location">
    <subcellularLocation>
        <location evidence="1">Cell membrane</location>
    </subcellularLocation>
</comment>
<feature type="coiled-coil region" evidence="10">
    <location>
        <begin position="163"/>
        <end position="190"/>
    </location>
</feature>
<gene>
    <name evidence="13" type="ORF">KFE25_008552</name>
</gene>
<feature type="domain" description="Peptidase S49 N-terminal proteobacteria" evidence="12">
    <location>
        <begin position="264"/>
        <end position="302"/>
    </location>
</feature>
<keyword evidence="8" id="KW-1133">Transmembrane helix</keyword>
<dbReference type="CDD" id="cd07023">
    <property type="entry name" value="S49_Sppa_N_C"/>
    <property type="match status" value="1"/>
</dbReference>
<dbReference type="SUPFAM" id="SSF52096">
    <property type="entry name" value="ClpP/crotonase"/>
    <property type="match status" value="1"/>
</dbReference>
<evidence type="ECO:0000256" key="6">
    <source>
        <dbReference type="ARBA" id="ARBA00022801"/>
    </source>
</evidence>
<dbReference type="NCBIfam" id="NF008745">
    <property type="entry name" value="PRK11778.1"/>
    <property type="match status" value="1"/>
</dbReference>
<dbReference type="InterPro" id="IPR047272">
    <property type="entry name" value="S49_SppA_C"/>
</dbReference>
<evidence type="ECO:0000313" key="14">
    <source>
        <dbReference type="Proteomes" id="UP000751190"/>
    </source>
</evidence>
<evidence type="ECO:0000313" key="13">
    <source>
        <dbReference type="EMBL" id="KAG8470131.1"/>
    </source>
</evidence>
<feature type="domain" description="Peptidase S49" evidence="11">
    <location>
        <begin position="305"/>
        <end position="450"/>
    </location>
</feature>
<evidence type="ECO:0000256" key="5">
    <source>
        <dbReference type="ARBA" id="ARBA00022692"/>
    </source>
</evidence>
<dbReference type="AlphaFoldDB" id="A0A8J5XW61"/>
<comment type="similarity">
    <text evidence="2">Belongs to the peptidase S49 family.</text>
</comment>
<evidence type="ECO:0000256" key="9">
    <source>
        <dbReference type="ARBA" id="ARBA00023136"/>
    </source>
</evidence>
<evidence type="ECO:0000256" key="1">
    <source>
        <dbReference type="ARBA" id="ARBA00004236"/>
    </source>
</evidence>
<dbReference type="InterPro" id="IPR029045">
    <property type="entry name" value="ClpP/crotonase-like_dom_sf"/>
</dbReference>
<keyword evidence="7" id="KW-0720">Serine protease</keyword>
<dbReference type="GO" id="GO:0006508">
    <property type="term" value="P:proteolysis"/>
    <property type="evidence" value="ECO:0007669"/>
    <property type="project" value="UniProtKB-KW"/>
</dbReference>
<dbReference type="GO" id="GO:0005886">
    <property type="term" value="C:plasma membrane"/>
    <property type="evidence" value="ECO:0007669"/>
    <property type="project" value="UniProtKB-SubCell"/>
</dbReference>
<evidence type="ECO:0008006" key="15">
    <source>
        <dbReference type="Google" id="ProtNLM"/>
    </source>
</evidence>
<evidence type="ECO:0000259" key="11">
    <source>
        <dbReference type="Pfam" id="PF01343"/>
    </source>
</evidence>
<dbReference type="GO" id="GO:0004252">
    <property type="term" value="F:serine-type endopeptidase activity"/>
    <property type="evidence" value="ECO:0007669"/>
    <property type="project" value="InterPro"/>
</dbReference>
<reference evidence="13" key="1">
    <citation type="submission" date="2021-05" db="EMBL/GenBank/DDBJ databases">
        <title>The genome of the haptophyte Pavlova lutheri (Diacronema luteri, Pavlovales) - a model for lipid biosynthesis in eukaryotic algae.</title>
        <authorList>
            <person name="Hulatt C.J."/>
            <person name="Posewitz M.C."/>
        </authorList>
    </citation>
    <scope>NUCLEOTIDE SEQUENCE</scope>
    <source>
        <strain evidence="13">NIVA-4/92</strain>
    </source>
</reference>
<evidence type="ECO:0000256" key="2">
    <source>
        <dbReference type="ARBA" id="ARBA00008683"/>
    </source>
</evidence>
<comment type="caution">
    <text evidence="13">The sequence shown here is derived from an EMBL/GenBank/DDBJ whole genome shotgun (WGS) entry which is preliminary data.</text>
</comment>
<sequence>MALARLSRGSSVALRAGRTLATAHRPLAAGESEARVRMLQPMLNERKKPEERTNRASLAAAAGLSLAGAAMLGYEFAELIFSARTVGAALLVAGGAVGVHGAGWFARTKGEARAAGAGDPGSGGAAYTFRLLNPTSRFGGAAASLDTLCARTSAKFPAEVDALLKAAREREDAERQAALEQRSAALLERVRGALSPPAPPPAGEAAVASTAEGVAPVPTSCSDLLGQLAPRLFVLEYKDPSPLARSAAQGGAGARDGRTRAELFGEEVSLLLSLASPHDEVLISLTSPGGRVSEFGLAASHLLRLKQARIRTTVAVDTIAASGGYMLAVCADRIVAAPFAFIGSIGVVAELPNVHRLLTRADVDYLLFTAGKFKRTVTVFSQNTDEGKAKFQEDLERIHEAFKRHIAQNRQPGLDLDEVATGEAWLATEARRHGLVDELCTSHDVVLDMAARGFDVVEIRRKPPPRSLHSLFDRFVALPAALEHALGGALARALSAMTADGAVHALSATLAGAAAPARDARAPAGTASGVLDALDSSAQLSPASAAESASTRAP</sequence>
<dbReference type="Proteomes" id="UP000751190">
    <property type="component" value="Unassembled WGS sequence"/>
</dbReference>
<dbReference type="EMBL" id="JAGTXO010000001">
    <property type="protein sequence ID" value="KAG8470131.1"/>
    <property type="molecule type" value="Genomic_DNA"/>
</dbReference>